<reference evidence="9" key="1">
    <citation type="submission" date="2023-07" db="EMBL/GenBank/DDBJ databases">
        <title>Conexibacter stalactiti sp. nov., isolated from stalactites in a lava cave and emended description of the genus Conexibacter.</title>
        <authorList>
            <person name="Lee S.D."/>
        </authorList>
    </citation>
    <scope>NUCLEOTIDE SEQUENCE [LARGE SCALE GENOMIC DNA]</scope>
    <source>
        <strain evidence="9">KCTC 39840</strain>
    </source>
</reference>
<gene>
    <name evidence="8" type="primary">trxA</name>
    <name evidence="8" type="ORF">R7226_02175</name>
</gene>
<dbReference type="PROSITE" id="PS00194">
    <property type="entry name" value="THIOREDOXIN_1"/>
    <property type="match status" value="1"/>
</dbReference>
<evidence type="ECO:0000256" key="3">
    <source>
        <dbReference type="ARBA" id="ARBA00022982"/>
    </source>
</evidence>
<comment type="similarity">
    <text evidence="1">Belongs to the thioredoxin family.</text>
</comment>
<evidence type="ECO:0000256" key="6">
    <source>
        <dbReference type="NCBIfam" id="TIGR01068"/>
    </source>
</evidence>
<dbReference type="InterPro" id="IPR017937">
    <property type="entry name" value="Thioredoxin_CS"/>
</dbReference>
<dbReference type="PANTHER" id="PTHR45663:SF11">
    <property type="entry name" value="GEO12009P1"/>
    <property type="match status" value="1"/>
</dbReference>
<name>A0ABU4HIJ4_9ACTN</name>
<keyword evidence="4" id="KW-1015">Disulfide bond</keyword>
<protein>
    <recommendedName>
        <fullName evidence="6">Thioredoxin</fullName>
    </recommendedName>
</protein>
<evidence type="ECO:0000313" key="9">
    <source>
        <dbReference type="Proteomes" id="UP001284601"/>
    </source>
</evidence>
<sequence>MSTQPIVACDNCGRRNRLPVVAEGVPRCAVCHHPLPWIVDADDATFDGAIAASVPVLVDFWADWCGPCRMVSPLVERIGHDYAGRLKVVKLDTEAAPQIAARFQIRSIPLLVLFRDGDEVARLVGARPDAQLRAWVDGQLAASAAATGSG</sequence>
<dbReference type="InterPro" id="IPR013766">
    <property type="entry name" value="Thioredoxin_domain"/>
</dbReference>
<dbReference type="PRINTS" id="PR00421">
    <property type="entry name" value="THIOREDOXIN"/>
</dbReference>
<evidence type="ECO:0000256" key="4">
    <source>
        <dbReference type="ARBA" id="ARBA00023157"/>
    </source>
</evidence>
<keyword evidence="3" id="KW-0249">Electron transport</keyword>
<feature type="domain" description="Thioredoxin" evidence="7">
    <location>
        <begin position="19"/>
        <end position="141"/>
    </location>
</feature>
<dbReference type="PANTHER" id="PTHR45663">
    <property type="entry name" value="GEO12009P1"/>
    <property type="match status" value="1"/>
</dbReference>
<dbReference type="PROSITE" id="PS51352">
    <property type="entry name" value="THIOREDOXIN_2"/>
    <property type="match status" value="1"/>
</dbReference>
<evidence type="ECO:0000256" key="2">
    <source>
        <dbReference type="ARBA" id="ARBA00022448"/>
    </source>
</evidence>
<dbReference type="Gene3D" id="3.40.30.10">
    <property type="entry name" value="Glutaredoxin"/>
    <property type="match status" value="1"/>
</dbReference>
<comment type="caution">
    <text evidence="8">The sequence shown here is derived from an EMBL/GenBank/DDBJ whole genome shotgun (WGS) entry which is preliminary data.</text>
</comment>
<dbReference type="InterPro" id="IPR036249">
    <property type="entry name" value="Thioredoxin-like_sf"/>
</dbReference>
<evidence type="ECO:0000259" key="7">
    <source>
        <dbReference type="PROSITE" id="PS51352"/>
    </source>
</evidence>
<evidence type="ECO:0000313" key="8">
    <source>
        <dbReference type="EMBL" id="MDW5593126.1"/>
    </source>
</evidence>
<dbReference type="RefSeq" id="WP_318595388.1">
    <property type="nucleotide sequence ID" value="NZ_JAWSTH010000003.1"/>
</dbReference>
<dbReference type="SUPFAM" id="SSF52833">
    <property type="entry name" value="Thioredoxin-like"/>
    <property type="match status" value="1"/>
</dbReference>
<proteinExistence type="inferred from homology"/>
<dbReference type="Pfam" id="PF00085">
    <property type="entry name" value="Thioredoxin"/>
    <property type="match status" value="1"/>
</dbReference>
<keyword evidence="2" id="KW-0813">Transport</keyword>
<dbReference type="EMBL" id="JAWSTH010000003">
    <property type="protein sequence ID" value="MDW5593126.1"/>
    <property type="molecule type" value="Genomic_DNA"/>
</dbReference>
<dbReference type="NCBIfam" id="TIGR01068">
    <property type="entry name" value="thioredoxin"/>
    <property type="match status" value="1"/>
</dbReference>
<dbReference type="InterPro" id="IPR005746">
    <property type="entry name" value="Thioredoxin"/>
</dbReference>
<evidence type="ECO:0000256" key="1">
    <source>
        <dbReference type="ARBA" id="ARBA00008987"/>
    </source>
</evidence>
<evidence type="ECO:0000256" key="5">
    <source>
        <dbReference type="ARBA" id="ARBA00023284"/>
    </source>
</evidence>
<dbReference type="CDD" id="cd02947">
    <property type="entry name" value="TRX_family"/>
    <property type="match status" value="1"/>
</dbReference>
<keyword evidence="5" id="KW-0676">Redox-active center</keyword>
<dbReference type="Proteomes" id="UP001284601">
    <property type="component" value="Unassembled WGS sequence"/>
</dbReference>
<organism evidence="8 9">
    <name type="scientific">Conexibacter stalactiti</name>
    <dbReference type="NCBI Taxonomy" id="1940611"/>
    <lineage>
        <taxon>Bacteria</taxon>
        <taxon>Bacillati</taxon>
        <taxon>Actinomycetota</taxon>
        <taxon>Thermoleophilia</taxon>
        <taxon>Solirubrobacterales</taxon>
        <taxon>Conexibacteraceae</taxon>
        <taxon>Conexibacter</taxon>
    </lineage>
</organism>
<accession>A0ABU4HIJ4</accession>
<keyword evidence="9" id="KW-1185">Reference proteome</keyword>